<protein>
    <recommendedName>
        <fullName evidence="4">Type II secretion system protein GspG C-terminal domain-containing protein</fullName>
    </recommendedName>
</protein>
<name>A0A0F9CC24_9ZZZZ</name>
<dbReference type="Gene3D" id="3.30.700.10">
    <property type="entry name" value="Glycoprotein, Type 4 Pilin"/>
    <property type="match status" value="1"/>
</dbReference>
<dbReference type="InterPro" id="IPR045584">
    <property type="entry name" value="Pilin-like"/>
</dbReference>
<dbReference type="NCBIfam" id="TIGR02532">
    <property type="entry name" value="IV_pilin_GFxxxE"/>
    <property type="match status" value="1"/>
</dbReference>
<keyword evidence="2" id="KW-0812">Transmembrane</keyword>
<evidence type="ECO:0000256" key="1">
    <source>
        <dbReference type="ARBA" id="ARBA00022481"/>
    </source>
</evidence>
<dbReference type="SUPFAM" id="SSF54523">
    <property type="entry name" value="Pili subunits"/>
    <property type="match status" value="1"/>
</dbReference>
<dbReference type="EMBL" id="LAZR01036777">
    <property type="protein sequence ID" value="KKL23947.1"/>
    <property type="molecule type" value="Genomic_DNA"/>
</dbReference>
<sequence>MLQRLKNQKGFTLVELMVVLLIIGILIAVAVPVFLGARSRAQNNAANQAVINASRSVAAEYAGSTPNALPILGVVGPPVTGMMANEPSYTWQAVASTGPTVVQYVVATGVLSVKSDSSATAFATATVSPTNGSITKTLL</sequence>
<keyword evidence="1" id="KW-0488">Methylation</keyword>
<evidence type="ECO:0008006" key="4">
    <source>
        <dbReference type="Google" id="ProtNLM"/>
    </source>
</evidence>
<gene>
    <name evidence="3" type="ORF">LCGC14_2420310</name>
</gene>
<organism evidence="3">
    <name type="scientific">marine sediment metagenome</name>
    <dbReference type="NCBI Taxonomy" id="412755"/>
    <lineage>
        <taxon>unclassified sequences</taxon>
        <taxon>metagenomes</taxon>
        <taxon>ecological metagenomes</taxon>
    </lineage>
</organism>
<dbReference type="InterPro" id="IPR012902">
    <property type="entry name" value="N_methyl_site"/>
</dbReference>
<reference evidence="3" key="1">
    <citation type="journal article" date="2015" name="Nature">
        <title>Complex archaea that bridge the gap between prokaryotes and eukaryotes.</title>
        <authorList>
            <person name="Spang A."/>
            <person name="Saw J.H."/>
            <person name="Jorgensen S.L."/>
            <person name="Zaremba-Niedzwiedzka K."/>
            <person name="Martijn J."/>
            <person name="Lind A.E."/>
            <person name="van Eijk R."/>
            <person name="Schleper C."/>
            <person name="Guy L."/>
            <person name="Ettema T.J."/>
        </authorList>
    </citation>
    <scope>NUCLEOTIDE SEQUENCE</scope>
</reference>
<feature type="transmembrane region" description="Helical" evidence="2">
    <location>
        <begin position="12"/>
        <end position="35"/>
    </location>
</feature>
<comment type="caution">
    <text evidence="3">The sequence shown here is derived from an EMBL/GenBank/DDBJ whole genome shotgun (WGS) entry which is preliminary data.</text>
</comment>
<accession>A0A0F9CC24</accession>
<keyword evidence="2" id="KW-1133">Transmembrane helix</keyword>
<proteinExistence type="predicted"/>
<keyword evidence="2" id="KW-0472">Membrane</keyword>
<dbReference type="PANTHER" id="PTHR30093:SF34">
    <property type="entry name" value="PREPILIN PEPTIDASE-DEPENDENT PROTEIN D"/>
    <property type="match status" value="1"/>
</dbReference>
<evidence type="ECO:0000256" key="2">
    <source>
        <dbReference type="SAM" id="Phobius"/>
    </source>
</evidence>
<dbReference type="PANTHER" id="PTHR30093">
    <property type="entry name" value="GENERAL SECRETION PATHWAY PROTEIN G"/>
    <property type="match status" value="1"/>
</dbReference>
<evidence type="ECO:0000313" key="3">
    <source>
        <dbReference type="EMBL" id="KKL23947.1"/>
    </source>
</evidence>
<dbReference type="PROSITE" id="PS00409">
    <property type="entry name" value="PROKAR_NTER_METHYL"/>
    <property type="match status" value="1"/>
</dbReference>
<dbReference type="Pfam" id="PF07963">
    <property type="entry name" value="N_methyl"/>
    <property type="match status" value="1"/>
</dbReference>
<dbReference type="AlphaFoldDB" id="A0A0F9CC24"/>